<feature type="transmembrane region" description="Helical" evidence="2">
    <location>
        <begin position="429"/>
        <end position="451"/>
    </location>
</feature>
<accession>A0ABM7YWG5</accession>
<dbReference type="Proteomes" id="UP001055453">
    <property type="component" value="Chromosome"/>
</dbReference>
<reference evidence="3" key="1">
    <citation type="submission" date="2022-04" db="EMBL/GenBank/DDBJ databases">
        <title>Complete genome sequence of a cyanobacterium, Nostoc sp. SO-36, isolated in Antarctica.</title>
        <authorList>
            <person name="Kanesaki Y."/>
            <person name="Effendi D."/>
            <person name="Sakamoto T."/>
            <person name="Ohtani S."/>
            <person name="Awai K."/>
        </authorList>
    </citation>
    <scope>NUCLEOTIDE SEQUENCE</scope>
    <source>
        <strain evidence="3">SO-36</strain>
    </source>
</reference>
<evidence type="ECO:0000313" key="4">
    <source>
        <dbReference type="Proteomes" id="UP001055453"/>
    </source>
</evidence>
<keyword evidence="1" id="KW-0175">Coiled coil</keyword>
<dbReference type="EMBL" id="AP025732">
    <property type="protein sequence ID" value="BDI14964.1"/>
    <property type="molecule type" value="Genomic_DNA"/>
</dbReference>
<organism evidence="3 4">
    <name type="scientific">Nostoc cf. commune SO-36</name>
    <dbReference type="NCBI Taxonomy" id="449208"/>
    <lineage>
        <taxon>Bacteria</taxon>
        <taxon>Bacillati</taxon>
        <taxon>Cyanobacteriota</taxon>
        <taxon>Cyanophyceae</taxon>
        <taxon>Nostocales</taxon>
        <taxon>Nostocaceae</taxon>
        <taxon>Nostoc</taxon>
    </lineage>
</organism>
<name>A0ABM7YWG5_NOSCO</name>
<evidence type="ECO:0000256" key="2">
    <source>
        <dbReference type="SAM" id="Phobius"/>
    </source>
</evidence>
<evidence type="ECO:0000313" key="3">
    <source>
        <dbReference type="EMBL" id="BDI14964.1"/>
    </source>
</evidence>
<keyword evidence="2" id="KW-1133">Transmembrane helix</keyword>
<keyword evidence="2" id="KW-0812">Transmembrane</keyword>
<gene>
    <name evidence="3" type="ORF">ANSO36C_07660</name>
</gene>
<evidence type="ECO:0000256" key="1">
    <source>
        <dbReference type="SAM" id="Coils"/>
    </source>
</evidence>
<proteinExistence type="predicted"/>
<dbReference type="RefSeq" id="WP_251958465.1">
    <property type="nucleotide sequence ID" value="NZ_AP025732.1"/>
</dbReference>
<keyword evidence="4" id="KW-1185">Reference proteome</keyword>
<keyword evidence="2" id="KW-0472">Membrane</keyword>
<feature type="coiled-coil region" evidence="1">
    <location>
        <begin position="249"/>
        <end position="283"/>
    </location>
</feature>
<sequence>MKNFSLSLYAFHLRHTLTELPGEVVTDANLLWENLVKVGEGSLTFVGLKDLRSKLICYQNGKYEPKREIGRIPERLIDTQDLDLGSLPTTDGFKINANLQPFLLNDTYAVDLTLVPESPNISIDISQLQHFKPSSLLPSNIQASLGQTLSIYGEVDPTEDCDTLAEKLAIALVAGTNLNPVRTQQGELFGSLLFEYQALDPEEPNNPAKQCHILIVINNSQAATGTLAAEAYDWLLNFLCSYHKILYIYQLARQRYRDARTIYSDLENKIQEFNSLISENQTKLSGLKSLMGEIPKKSFDYTRCLQDLQTHHTAITTNITNYTICLEKIQTIDSGNSPQSWQDFIKKDCKKWQEQIQTDINYLTPGQELFGQFVDTIRGIVETEQTERDRSLENTIQILGIGFGGGAIASGIFTTHIDKINLPLIQKHPLYASLSLSIIATVVFIALGWLITKRK</sequence>
<protein>
    <submittedName>
        <fullName evidence="3">Uncharacterized protein</fullName>
    </submittedName>
</protein>
<feature type="transmembrane region" description="Helical" evidence="2">
    <location>
        <begin position="398"/>
        <end position="417"/>
    </location>
</feature>